<evidence type="ECO:0000259" key="1">
    <source>
        <dbReference type="Pfam" id="PF13460"/>
    </source>
</evidence>
<dbReference type="Gene3D" id="3.40.50.720">
    <property type="entry name" value="NAD(P)-binding Rossmann-like Domain"/>
    <property type="match status" value="1"/>
</dbReference>
<organism evidence="2 3">
    <name type="scientific">Streptomyces monticola</name>
    <dbReference type="NCBI Taxonomy" id="2666263"/>
    <lineage>
        <taxon>Bacteria</taxon>
        <taxon>Bacillati</taxon>
        <taxon>Actinomycetota</taxon>
        <taxon>Actinomycetes</taxon>
        <taxon>Kitasatosporales</taxon>
        <taxon>Streptomycetaceae</taxon>
        <taxon>Streptomyces</taxon>
    </lineage>
</organism>
<dbReference type="PANTHER" id="PTHR43162">
    <property type="match status" value="1"/>
</dbReference>
<dbReference type="InterPro" id="IPR016040">
    <property type="entry name" value="NAD(P)-bd_dom"/>
</dbReference>
<dbReference type="Pfam" id="PF13460">
    <property type="entry name" value="NAD_binding_10"/>
    <property type="match status" value="1"/>
</dbReference>
<evidence type="ECO:0000313" key="3">
    <source>
        <dbReference type="Proteomes" id="UP001596523"/>
    </source>
</evidence>
<reference evidence="3" key="1">
    <citation type="journal article" date="2019" name="Int. J. Syst. Evol. Microbiol.">
        <title>The Global Catalogue of Microorganisms (GCM) 10K type strain sequencing project: providing services to taxonomists for standard genome sequencing and annotation.</title>
        <authorList>
            <consortium name="The Broad Institute Genomics Platform"/>
            <consortium name="The Broad Institute Genome Sequencing Center for Infectious Disease"/>
            <person name="Wu L."/>
            <person name="Ma J."/>
        </authorList>
    </citation>
    <scope>NUCLEOTIDE SEQUENCE [LARGE SCALE GENOMIC DNA]</scope>
    <source>
        <strain evidence="3">SYNS20</strain>
    </source>
</reference>
<name>A0ABW2JNC9_9ACTN</name>
<dbReference type="RefSeq" id="WP_381834887.1">
    <property type="nucleotide sequence ID" value="NZ_JBHTCF010000012.1"/>
</dbReference>
<comment type="caution">
    <text evidence="2">The sequence shown here is derived from an EMBL/GenBank/DDBJ whole genome shotgun (WGS) entry which is preliminary data.</text>
</comment>
<dbReference type="EMBL" id="JBHTCF010000012">
    <property type="protein sequence ID" value="MFC7307639.1"/>
    <property type="molecule type" value="Genomic_DNA"/>
</dbReference>
<sequence length="248" mass="26330">MTTILVTGGTGTLGRLVTERVRAAGHEARVLSRRSESHPVDLTTGAGLDRAMAGVDTVVHCASSPKGGDEDAARHLIEAARGAGVRHVVYISIVGVDRVPLGYYKSKLRVERLLEGSGLGVTVLRTTQFHDLALDIARTLAKPPVVPAPSGVRIQPVSAAEVAERLVELALGEPAGAVPDMGGPEVFTMRELARAYLRASGKRRPVVNVRLAGRTYARLRQGGNLTPEPAAGKRTFEEFLQERVGAGH</sequence>
<protein>
    <submittedName>
        <fullName evidence="2">SDR family oxidoreductase</fullName>
    </submittedName>
</protein>
<dbReference type="SUPFAM" id="SSF51735">
    <property type="entry name" value="NAD(P)-binding Rossmann-fold domains"/>
    <property type="match status" value="1"/>
</dbReference>
<dbReference type="PANTHER" id="PTHR43162:SF1">
    <property type="entry name" value="PRESTALK A DIFFERENTIATION PROTEIN A"/>
    <property type="match status" value="1"/>
</dbReference>
<accession>A0ABW2JNC9</accession>
<dbReference type="Proteomes" id="UP001596523">
    <property type="component" value="Unassembled WGS sequence"/>
</dbReference>
<gene>
    <name evidence="2" type="ORF">ACFQVC_25845</name>
</gene>
<dbReference type="InterPro" id="IPR051604">
    <property type="entry name" value="Ergot_Alk_Oxidoreductase"/>
</dbReference>
<evidence type="ECO:0000313" key="2">
    <source>
        <dbReference type="EMBL" id="MFC7307639.1"/>
    </source>
</evidence>
<dbReference type="InterPro" id="IPR036291">
    <property type="entry name" value="NAD(P)-bd_dom_sf"/>
</dbReference>
<feature type="domain" description="NAD(P)-binding" evidence="1">
    <location>
        <begin position="8"/>
        <end position="169"/>
    </location>
</feature>
<proteinExistence type="predicted"/>
<keyword evidence="3" id="KW-1185">Reference proteome</keyword>